<keyword evidence="3" id="KW-1185">Reference proteome</keyword>
<feature type="region of interest" description="Disordered" evidence="1">
    <location>
        <begin position="99"/>
        <end position="135"/>
    </location>
</feature>
<feature type="region of interest" description="Disordered" evidence="1">
    <location>
        <begin position="1"/>
        <end position="34"/>
    </location>
</feature>
<dbReference type="EMBL" id="JABCKV010000154">
    <property type="protein sequence ID" value="KAG5642817.1"/>
    <property type="molecule type" value="Genomic_DNA"/>
</dbReference>
<evidence type="ECO:0000313" key="3">
    <source>
        <dbReference type="Proteomes" id="UP000775547"/>
    </source>
</evidence>
<reference evidence="2" key="1">
    <citation type="submission" date="2020-07" db="EMBL/GenBank/DDBJ databases">
        <authorList>
            <person name="Nieuwenhuis M."/>
            <person name="Van De Peppel L.J.J."/>
        </authorList>
    </citation>
    <scope>NUCLEOTIDE SEQUENCE</scope>
    <source>
        <strain evidence="2">AP01</strain>
        <tissue evidence="2">Mycelium</tissue>
    </source>
</reference>
<dbReference type="Proteomes" id="UP000775547">
    <property type="component" value="Unassembled WGS sequence"/>
</dbReference>
<feature type="compositionally biased region" description="Low complexity" evidence="1">
    <location>
        <begin position="119"/>
        <end position="134"/>
    </location>
</feature>
<proteinExistence type="predicted"/>
<feature type="region of interest" description="Disordered" evidence="1">
    <location>
        <begin position="232"/>
        <end position="262"/>
    </location>
</feature>
<accession>A0A9P7G8V2</accession>
<evidence type="ECO:0000313" key="2">
    <source>
        <dbReference type="EMBL" id="KAG5642817.1"/>
    </source>
</evidence>
<gene>
    <name evidence="2" type="ORF">DXG03_002076</name>
</gene>
<organism evidence="2 3">
    <name type="scientific">Asterophora parasitica</name>
    <dbReference type="NCBI Taxonomy" id="117018"/>
    <lineage>
        <taxon>Eukaryota</taxon>
        <taxon>Fungi</taxon>
        <taxon>Dikarya</taxon>
        <taxon>Basidiomycota</taxon>
        <taxon>Agaricomycotina</taxon>
        <taxon>Agaricomycetes</taxon>
        <taxon>Agaricomycetidae</taxon>
        <taxon>Agaricales</taxon>
        <taxon>Tricholomatineae</taxon>
        <taxon>Lyophyllaceae</taxon>
        <taxon>Asterophora</taxon>
    </lineage>
</organism>
<dbReference type="AlphaFoldDB" id="A0A9P7G8V2"/>
<comment type="caution">
    <text evidence="2">The sequence shown here is derived from an EMBL/GenBank/DDBJ whole genome shotgun (WGS) entry which is preliminary data.</text>
</comment>
<name>A0A9P7G8V2_9AGAR</name>
<evidence type="ECO:0000256" key="1">
    <source>
        <dbReference type="SAM" id="MobiDB-lite"/>
    </source>
</evidence>
<reference evidence="2" key="2">
    <citation type="submission" date="2021-10" db="EMBL/GenBank/DDBJ databases">
        <title>Phylogenomics reveals ancestral predisposition of the termite-cultivated fungus Termitomyces towards a domesticated lifestyle.</title>
        <authorList>
            <person name="Auxier B."/>
            <person name="Grum-Grzhimaylo A."/>
            <person name="Cardenas M.E."/>
            <person name="Lodge J.D."/>
            <person name="Laessoe T."/>
            <person name="Pedersen O."/>
            <person name="Smith M.E."/>
            <person name="Kuyper T.W."/>
            <person name="Franco-Molano E.A."/>
            <person name="Baroni T.J."/>
            <person name="Aanen D.K."/>
        </authorList>
    </citation>
    <scope>NUCLEOTIDE SEQUENCE</scope>
    <source>
        <strain evidence="2">AP01</strain>
        <tissue evidence="2">Mycelium</tissue>
    </source>
</reference>
<sequence length="366" mass="39230">MVAASSAKFARKKKGSVSGASPMGVASSRKAEKKRKNPILIVYSSDLQQSLCASRDLLYDETPLVESHVSQVAEILWSREPEEVKTFYQNRALDMKKRKPALDSTKVSKSKRKYKAPVSSTRAAQASTQAATDQPGPGGFSGLTIVALADAILTLVPEDAAGFPGLRPSALADVIRPMLYEALNVAELPFVIVDDGLAFPTDSSLEEHFTAYTAYIGHEFPHDAAQELFDDDGAAQTGHPNNQAQFDFSDHAPGPTNAPGRPEIDAPVVRYFNAGAGGLGNDALAPSDMPNAHYDVLGSFSTIAPAFSPTHYALEALFGTLPPSNGATQEPITTYAPGSLERGQALEETLCEIDYELLWAQFINDL</sequence>
<protein>
    <submittedName>
        <fullName evidence="2">Uncharacterized protein</fullName>
    </submittedName>
</protein>